<dbReference type="InterPro" id="IPR011059">
    <property type="entry name" value="Metal-dep_hydrolase_composite"/>
</dbReference>
<name>A0A5C4VWY8_9ACTN</name>
<evidence type="ECO:0000259" key="9">
    <source>
        <dbReference type="Pfam" id="PF01979"/>
    </source>
</evidence>
<evidence type="ECO:0000256" key="4">
    <source>
        <dbReference type="ARBA" id="ARBA00023277"/>
    </source>
</evidence>
<comment type="caution">
    <text evidence="10">The sequence shown here is derived from an EMBL/GenBank/DDBJ whole genome shotgun (WGS) entry which is preliminary data.</text>
</comment>
<proteinExistence type="inferred from homology"/>
<gene>
    <name evidence="10" type="primary">nagA</name>
    <name evidence="10" type="ORF">FHP29_11145</name>
</gene>
<dbReference type="GO" id="GO:0006046">
    <property type="term" value="P:N-acetylglucosamine catabolic process"/>
    <property type="evidence" value="ECO:0007669"/>
    <property type="project" value="TreeGrafter"/>
</dbReference>
<evidence type="ECO:0000313" key="11">
    <source>
        <dbReference type="Proteomes" id="UP000313231"/>
    </source>
</evidence>
<feature type="binding site" evidence="8">
    <location>
        <position position="195"/>
    </location>
    <ligand>
        <name>Zn(2+)</name>
        <dbReference type="ChEBI" id="CHEBI:29105"/>
    </ligand>
</feature>
<organism evidence="10 11">
    <name type="scientific">Nocardioides albidus</name>
    <dbReference type="NCBI Taxonomy" id="1517589"/>
    <lineage>
        <taxon>Bacteria</taxon>
        <taxon>Bacillati</taxon>
        <taxon>Actinomycetota</taxon>
        <taxon>Actinomycetes</taxon>
        <taxon>Propionibacteriales</taxon>
        <taxon>Nocardioidaceae</taxon>
        <taxon>Nocardioides</taxon>
    </lineage>
</organism>
<dbReference type="GO" id="GO:0008448">
    <property type="term" value="F:N-acetylglucosamine-6-phosphate deacetylase activity"/>
    <property type="evidence" value="ECO:0007669"/>
    <property type="project" value="UniProtKB-EC"/>
</dbReference>
<keyword evidence="2 8" id="KW-0479">Metal-binding</keyword>
<keyword evidence="11" id="KW-1185">Reference proteome</keyword>
<evidence type="ECO:0000256" key="7">
    <source>
        <dbReference type="PIRSR" id="PIRSR038994-2"/>
    </source>
</evidence>
<dbReference type="Gene3D" id="3.20.20.140">
    <property type="entry name" value="Metal-dependent hydrolases"/>
    <property type="match status" value="1"/>
</dbReference>
<keyword evidence="4 5" id="KW-0119">Carbohydrate metabolism</keyword>
<feature type="binding site" evidence="7">
    <location>
        <begin position="308"/>
        <end position="310"/>
    </location>
    <ligand>
        <name>substrate</name>
    </ligand>
</feature>
<dbReference type="AlphaFoldDB" id="A0A5C4VWY8"/>
<dbReference type="EC" id="3.5.1.25" evidence="10"/>
<protein>
    <submittedName>
        <fullName evidence="10">N-acetylglucosamine-6-phosphate deacetylase</fullName>
        <ecNumber evidence="10">3.5.1.25</ecNumber>
    </submittedName>
</protein>
<sequence>MTERRVLTAAVVVAGGTVHRPGWLVVEHGLVSAAGSGTPPASVGPADVVLGDVVVVPGFVDMHVHGGGGATFTDGTVEAARTVVSAHRAHGTTRLVASLVSAHPDPLREQVATLAGLVESGELAGIHLEGPWLSPTRIGAHDPATVRPPDADEIHSLLDAGRGGIAMVTIAPELPGGLAAVEQLREAGVVVAVGHTEASYDQVRAAIAAGATVGTHLFNAMRPIMHREPGPVVALAEAPGVVVELIVDGVHLHPAMYDQVRRWVGPSRIALVTDAMAAAGMADGAYTLGSLDVTVEGGQARVAGTDTIAGGTATTDQLFRAAAGGPDGVDDDEILLQAVEQTSVVPARALRLPRHDLAPGTPADLVVLDRDLQVRRVLVRGA</sequence>
<dbReference type="NCBIfam" id="TIGR00221">
    <property type="entry name" value="nagA"/>
    <property type="match status" value="1"/>
</dbReference>
<reference evidence="10 11" key="1">
    <citation type="journal article" date="2016" name="Int. J. Syst. Evol. Microbiol.">
        <title>Nocardioides albidus sp. nov., an actinobacterium isolated from garden soil.</title>
        <authorList>
            <person name="Singh H."/>
            <person name="Du J."/>
            <person name="Trinh H."/>
            <person name="Won K."/>
            <person name="Yang J.E."/>
            <person name="Yin C."/>
            <person name="Kook M."/>
            <person name="Yi T.H."/>
        </authorList>
    </citation>
    <scope>NUCLEOTIDE SEQUENCE [LARGE SCALE GENOMIC DNA]</scope>
    <source>
        <strain evidence="10 11">CCTCC AB 2015297</strain>
    </source>
</reference>
<comment type="cofactor">
    <cofactor evidence="8">
        <name>a divalent metal cation</name>
        <dbReference type="ChEBI" id="CHEBI:60240"/>
    </cofactor>
    <text evidence="8">Binds 1 divalent metal cation per subunit.</text>
</comment>
<keyword evidence="3 5" id="KW-0378">Hydrolase</keyword>
<dbReference type="SUPFAM" id="SSF51556">
    <property type="entry name" value="Metallo-dependent hydrolases"/>
    <property type="match status" value="1"/>
</dbReference>
<feature type="domain" description="Amidohydrolase-related" evidence="9">
    <location>
        <begin position="54"/>
        <end position="381"/>
    </location>
</feature>
<feature type="binding site" evidence="8">
    <location>
        <position position="129"/>
    </location>
    <ligand>
        <name>Zn(2+)</name>
        <dbReference type="ChEBI" id="CHEBI:29105"/>
    </ligand>
</feature>
<dbReference type="InterPro" id="IPR032466">
    <property type="entry name" value="Metal_Hydrolase"/>
</dbReference>
<dbReference type="InterPro" id="IPR003764">
    <property type="entry name" value="GlcNAc_6-P_deAcase"/>
</dbReference>
<dbReference type="EMBL" id="VDMP01000024">
    <property type="protein sequence ID" value="TNM39815.1"/>
    <property type="molecule type" value="Genomic_DNA"/>
</dbReference>
<feature type="binding site" evidence="7">
    <location>
        <position position="140"/>
    </location>
    <ligand>
        <name>substrate</name>
    </ligand>
</feature>
<accession>A0A5C4VWY8</accession>
<dbReference type="SUPFAM" id="SSF51338">
    <property type="entry name" value="Composite domain of metallo-dependent hydrolases"/>
    <property type="match status" value="1"/>
</dbReference>
<feature type="binding site" evidence="7">
    <location>
        <begin position="219"/>
        <end position="220"/>
    </location>
    <ligand>
        <name>substrate</name>
    </ligand>
</feature>
<dbReference type="OrthoDB" id="9776488at2"/>
<comment type="similarity">
    <text evidence="1 5">Belongs to the metallo-dependent hydrolases superfamily. NagA family.</text>
</comment>
<feature type="binding site" evidence="7">
    <location>
        <position position="251"/>
    </location>
    <ligand>
        <name>substrate</name>
    </ligand>
</feature>
<evidence type="ECO:0000256" key="5">
    <source>
        <dbReference type="PIRNR" id="PIRNR038994"/>
    </source>
</evidence>
<dbReference type="GO" id="GO:0046872">
    <property type="term" value="F:metal ion binding"/>
    <property type="evidence" value="ECO:0007669"/>
    <property type="project" value="UniProtKB-KW"/>
</dbReference>
<feature type="active site" description="Proton donor/acceptor" evidence="6">
    <location>
        <position position="274"/>
    </location>
</feature>
<dbReference type="Gene3D" id="2.30.40.10">
    <property type="entry name" value="Urease, subunit C, domain 1"/>
    <property type="match status" value="1"/>
</dbReference>
<dbReference type="PANTHER" id="PTHR11113:SF14">
    <property type="entry name" value="N-ACETYLGLUCOSAMINE-6-PHOSPHATE DEACETYLASE"/>
    <property type="match status" value="1"/>
</dbReference>
<evidence type="ECO:0000256" key="1">
    <source>
        <dbReference type="ARBA" id="ARBA00010716"/>
    </source>
</evidence>
<dbReference type="InterPro" id="IPR006680">
    <property type="entry name" value="Amidohydro-rel"/>
</dbReference>
<dbReference type="PIRSF" id="PIRSF038994">
    <property type="entry name" value="NagA"/>
    <property type="match status" value="1"/>
</dbReference>
<evidence type="ECO:0000256" key="8">
    <source>
        <dbReference type="PIRSR" id="PIRSR038994-3"/>
    </source>
</evidence>
<dbReference type="Pfam" id="PF01979">
    <property type="entry name" value="Amidohydro_1"/>
    <property type="match status" value="1"/>
</dbReference>
<evidence type="ECO:0000256" key="2">
    <source>
        <dbReference type="ARBA" id="ARBA00022723"/>
    </source>
</evidence>
<evidence type="ECO:0000313" key="10">
    <source>
        <dbReference type="EMBL" id="TNM39815.1"/>
    </source>
</evidence>
<dbReference type="PANTHER" id="PTHR11113">
    <property type="entry name" value="N-ACETYLGLUCOSAMINE-6-PHOSPHATE DEACETYLASE"/>
    <property type="match status" value="1"/>
</dbReference>
<evidence type="ECO:0000256" key="3">
    <source>
        <dbReference type="ARBA" id="ARBA00022801"/>
    </source>
</evidence>
<evidence type="ECO:0000256" key="6">
    <source>
        <dbReference type="PIRSR" id="PIRSR038994-1"/>
    </source>
</evidence>
<feature type="binding site" evidence="8">
    <location>
        <position position="216"/>
    </location>
    <ligand>
        <name>Zn(2+)</name>
        <dbReference type="ChEBI" id="CHEBI:29105"/>
    </ligand>
</feature>
<dbReference type="Proteomes" id="UP000313231">
    <property type="component" value="Unassembled WGS sequence"/>
</dbReference>
<feature type="binding site" evidence="7">
    <location>
        <position position="227"/>
    </location>
    <ligand>
        <name>substrate</name>
    </ligand>
</feature>